<evidence type="ECO:0000313" key="3">
    <source>
        <dbReference type="RefSeq" id="XP_008466389.1"/>
    </source>
</evidence>
<dbReference type="PANTHER" id="PTHR37763:SF1">
    <property type="entry name" value="EXOSOME COMPLEX EXONUCLEASE"/>
    <property type="match status" value="1"/>
</dbReference>
<sequence length="428" mass="49028">MIMLYNHLQRRFFISRLKHLTDTRCGASQSNSMLYHSPEQSSTDQEVLPSEWYEKAFGKIKKLSCKLRNVDLMDGRVVNASDDSTIIDERIEQKMRTFKSLVRILIGSPSAQRRITEMAGSSSINGQTHAWFRNSSEREAMVVDSLTKACNFLGVTVQQRKLLRHTICPQITQHHIWTGALDQILKELNLELLPLSNRSTNKGIIMALQIVSSCLKFLDDATNSNVHFTSTWIRPAPKRTIVNSSPPPRWEDMLEMFNDLIGYLKDEKSLVHYVTKLEVMKEGLSQIKDVWSDRSIGFKEAKLQESLVQKKLSKTLGHSSRCLFTLLLYYLFGHFRDIEVDFCGGLLKGDGNDKFLLFMGRVLSCDEEKIVWNGVRQLDRAMGIFKLVWETAGMKGELGLQGHLFCVETEVRQLSYKGNAYLLHEIKL</sequence>
<gene>
    <name evidence="3" type="primary">LOC103503810</name>
    <name evidence="1" type="synonym">103503810</name>
</gene>
<dbReference type="GO" id="GO:0000373">
    <property type="term" value="P:Group II intron splicing"/>
    <property type="evidence" value="ECO:0007669"/>
    <property type="project" value="EnsemblPlants"/>
</dbReference>
<dbReference type="GO" id="GO:0005739">
    <property type="term" value="C:mitochondrion"/>
    <property type="evidence" value="ECO:0007669"/>
    <property type="project" value="EnsemblPlants"/>
</dbReference>
<dbReference type="EnsemblPlants" id="MELO3C003684.2.1">
    <property type="protein sequence ID" value="MELO3C003684.2.1"/>
    <property type="gene ID" value="MELO3C003684.2"/>
</dbReference>
<evidence type="ECO:0000313" key="2">
    <source>
        <dbReference type="Proteomes" id="UP001652600"/>
    </source>
</evidence>
<dbReference type="Proteomes" id="UP001652600">
    <property type="component" value="Chromosome 4"/>
</dbReference>
<dbReference type="AlphaFoldDB" id="A0A1S3CR45"/>
<dbReference type="Gramene" id="MELO3C003684.2.1">
    <property type="protein sequence ID" value="MELO3C003684.2.1"/>
    <property type="gene ID" value="MELO3C003684.2"/>
</dbReference>
<reference evidence="3" key="2">
    <citation type="submission" date="2025-04" db="UniProtKB">
        <authorList>
            <consortium name="RefSeq"/>
        </authorList>
    </citation>
    <scope>IDENTIFICATION</scope>
</reference>
<dbReference type="RefSeq" id="XP_008466389.1">
    <property type="nucleotide sequence ID" value="XM_008468167.2"/>
</dbReference>
<name>A0A1S3CR45_CUCME</name>
<dbReference type="OrthoDB" id="770241at2759"/>
<evidence type="ECO:0000313" key="1">
    <source>
        <dbReference type="EnsemblPlants" id="MELO3C003684.2.1"/>
    </source>
</evidence>
<accession>A0A1S3CR45</accession>
<dbReference type="PANTHER" id="PTHR37763">
    <property type="entry name" value="EXOSOME COMPLEX EXONUCLEASE"/>
    <property type="match status" value="1"/>
</dbReference>
<keyword evidence="2" id="KW-1185">Reference proteome</keyword>
<dbReference type="GeneID" id="103503810"/>
<dbReference type="KEGG" id="cmo:103503810"/>
<protein>
    <submittedName>
        <fullName evidence="3">Uncharacterized protein LOC103503810</fullName>
    </submittedName>
</protein>
<dbReference type="InParanoid" id="A0A1S3CR45"/>
<organism evidence="2 3">
    <name type="scientific">Cucumis melo</name>
    <name type="common">Muskmelon</name>
    <dbReference type="NCBI Taxonomy" id="3656"/>
    <lineage>
        <taxon>Eukaryota</taxon>
        <taxon>Viridiplantae</taxon>
        <taxon>Streptophyta</taxon>
        <taxon>Embryophyta</taxon>
        <taxon>Tracheophyta</taxon>
        <taxon>Spermatophyta</taxon>
        <taxon>Magnoliopsida</taxon>
        <taxon>eudicotyledons</taxon>
        <taxon>Gunneridae</taxon>
        <taxon>Pentapetalae</taxon>
        <taxon>rosids</taxon>
        <taxon>fabids</taxon>
        <taxon>Cucurbitales</taxon>
        <taxon>Cucurbitaceae</taxon>
        <taxon>Benincaseae</taxon>
        <taxon>Cucumis</taxon>
    </lineage>
</organism>
<reference evidence="1" key="1">
    <citation type="submission" date="2023-03" db="UniProtKB">
        <authorList>
            <consortium name="EnsemblPlants"/>
        </authorList>
    </citation>
    <scope>IDENTIFICATION</scope>
</reference>
<dbReference type="eggNOG" id="ENOG502R15Y">
    <property type="taxonomic scope" value="Eukaryota"/>
</dbReference>
<proteinExistence type="predicted"/>